<dbReference type="AlphaFoldDB" id="A0A8H4TIM1"/>
<name>A0A8H4TIM1_9HYPO</name>
<gene>
    <name evidence="1" type="ORF">FGADI_2558</name>
</gene>
<evidence type="ECO:0000313" key="1">
    <source>
        <dbReference type="EMBL" id="KAF4958392.1"/>
    </source>
</evidence>
<dbReference type="OrthoDB" id="3513679at2759"/>
<evidence type="ECO:0000313" key="2">
    <source>
        <dbReference type="Proteomes" id="UP000604273"/>
    </source>
</evidence>
<sequence length="141" mass="15463">MINTRLGSIEADLSYNYPTCDVLRNIAKMSVLVMATEEQDGRSAPTTFDSTANSAKLIHSGGLNKVETDLETAIEHLMPLEKHEEAAFGPQTDPVAAMGSHRDLNDRLGWRGDTNVCPSSDWVDPEKYKTWRGGVPVSMLA</sequence>
<organism evidence="1 2">
    <name type="scientific">Fusarium gaditjirri</name>
    <dbReference type="NCBI Taxonomy" id="282569"/>
    <lineage>
        <taxon>Eukaryota</taxon>
        <taxon>Fungi</taxon>
        <taxon>Dikarya</taxon>
        <taxon>Ascomycota</taxon>
        <taxon>Pezizomycotina</taxon>
        <taxon>Sordariomycetes</taxon>
        <taxon>Hypocreomycetidae</taxon>
        <taxon>Hypocreales</taxon>
        <taxon>Nectriaceae</taxon>
        <taxon>Fusarium</taxon>
        <taxon>Fusarium nisikadoi species complex</taxon>
    </lineage>
</organism>
<proteinExistence type="predicted"/>
<reference evidence="1" key="1">
    <citation type="journal article" date="2020" name="BMC Genomics">
        <title>Correction to: Identification and distribution of gene clusters required for synthesis of sphingolipid metabolism inhibitors in diverse species of the filamentous fungus Fusarium.</title>
        <authorList>
            <person name="Kim H.S."/>
            <person name="Lohmar J.M."/>
            <person name="Busman M."/>
            <person name="Brown D.W."/>
            <person name="Naumann T.A."/>
            <person name="Divon H.H."/>
            <person name="Lysoe E."/>
            <person name="Uhlig S."/>
            <person name="Proctor R.H."/>
        </authorList>
    </citation>
    <scope>NUCLEOTIDE SEQUENCE</scope>
    <source>
        <strain evidence="1">NRRL 45417</strain>
    </source>
</reference>
<keyword evidence="2" id="KW-1185">Reference proteome</keyword>
<dbReference type="Proteomes" id="UP000604273">
    <property type="component" value="Unassembled WGS sequence"/>
</dbReference>
<accession>A0A8H4TIM1</accession>
<comment type="caution">
    <text evidence="1">The sequence shown here is derived from an EMBL/GenBank/DDBJ whole genome shotgun (WGS) entry which is preliminary data.</text>
</comment>
<reference evidence="1" key="2">
    <citation type="submission" date="2020-05" db="EMBL/GenBank/DDBJ databases">
        <authorList>
            <person name="Kim H.-S."/>
            <person name="Proctor R.H."/>
            <person name="Brown D.W."/>
        </authorList>
    </citation>
    <scope>NUCLEOTIDE SEQUENCE</scope>
    <source>
        <strain evidence="1">NRRL 45417</strain>
    </source>
</reference>
<dbReference type="EMBL" id="JABFAI010000053">
    <property type="protein sequence ID" value="KAF4958392.1"/>
    <property type="molecule type" value="Genomic_DNA"/>
</dbReference>
<protein>
    <submittedName>
        <fullName evidence="1">Uncharacterized protein</fullName>
    </submittedName>
</protein>